<feature type="transmembrane region" description="Helical" evidence="5">
    <location>
        <begin position="57"/>
        <end position="76"/>
    </location>
</feature>
<comment type="subcellular location">
    <subcellularLocation>
        <location evidence="1">Membrane</location>
    </subcellularLocation>
</comment>
<evidence type="ECO:0000256" key="1">
    <source>
        <dbReference type="ARBA" id="ARBA00004370"/>
    </source>
</evidence>
<keyword evidence="3 5" id="KW-1133">Transmembrane helix</keyword>
<organism evidence="7 8">
    <name type="scientific">Haemonchus contortus</name>
    <name type="common">Barber pole worm</name>
    <dbReference type="NCBI Taxonomy" id="6289"/>
    <lineage>
        <taxon>Eukaryota</taxon>
        <taxon>Metazoa</taxon>
        <taxon>Ecdysozoa</taxon>
        <taxon>Nematoda</taxon>
        <taxon>Chromadorea</taxon>
        <taxon>Rhabditida</taxon>
        <taxon>Rhabditina</taxon>
        <taxon>Rhabditomorpha</taxon>
        <taxon>Strongyloidea</taxon>
        <taxon>Trichostrongylidae</taxon>
        <taxon>Haemonchus</taxon>
    </lineage>
</organism>
<feature type="transmembrane region" description="Helical" evidence="5">
    <location>
        <begin position="96"/>
        <end position="119"/>
    </location>
</feature>
<feature type="transmembrane region" description="Helical" evidence="5">
    <location>
        <begin position="131"/>
        <end position="156"/>
    </location>
</feature>
<accession>A0A7I4Y3M0</accession>
<keyword evidence="4 5" id="KW-0472">Membrane</keyword>
<evidence type="ECO:0000256" key="4">
    <source>
        <dbReference type="ARBA" id="ARBA00023136"/>
    </source>
</evidence>
<feature type="domain" description="G-protein coupled receptors family 1 profile" evidence="6">
    <location>
        <begin position="36"/>
        <end position="297"/>
    </location>
</feature>
<dbReference type="Pfam" id="PF10328">
    <property type="entry name" value="7TM_GPCR_Srx"/>
    <property type="match status" value="1"/>
</dbReference>
<dbReference type="Proteomes" id="UP000025227">
    <property type="component" value="Unplaced"/>
</dbReference>
<dbReference type="InterPro" id="IPR019430">
    <property type="entry name" value="7TM_GPCR_serpentine_rcpt_Srx"/>
</dbReference>
<sequence>METTGNNSLTVMTEDLYISLIEAGTLLSVSVIGILCNLHAFTVMLRHQAFRNSFGRLAVCYTFSNVAVLAIFMVWATPWTIWPVPDDLRYINLRVGALSICFFQMALHCHLFISINRFIAITFPVYYRNKFTLYAANAIIVFIGAGSFIFSCVFFIDGCDFFYGNFPSGWTYGTELCTQYIALFVDYYYKSFLFLASIVLDIITIAQLRSRRRKMVARQRTMNAAQVRDDTKMEKREMRFLAQAALGTFVNIFLYVAVTFVAAMVDARFRILCYTLSWELVHAFAGVIFVVFNPEIWRRLPFMEKSLPTTNVVTITIRATTTNNGSKT</sequence>
<dbReference type="CDD" id="cd00637">
    <property type="entry name" value="7tm_classA_rhodopsin-like"/>
    <property type="match status" value="1"/>
</dbReference>
<dbReference type="OrthoDB" id="5801402at2759"/>
<dbReference type="AlphaFoldDB" id="A0A7I4Y3M0"/>
<dbReference type="InterPro" id="IPR017452">
    <property type="entry name" value="GPCR_Rhodpsn_7TM"/>
</dbReference>
<dbReference type="SUPFAM" id="SSF81321">
    <property type="entry name" value="Family A G protein-coupled receptor-like"/>
    <property type="match status" value="1"/>
</dbReference>
<feature type="transmembrane region" description="Helical" evidence="5">
    <location>
        <begin position="240"/>
        <end position="263"/>
    </location>
</feature>
<dbReference type="PANTHER" id="PTHR23017:SF3">
    <property type="entry name" value="G-PROTEIN COUPLED RECEPTORS FAMILY 1 PROFILE DOMAIN-CONTAINING PROTEIN"/>
    <property type="match status" value="1"/>
</dbReference>
<evidence type="ECO:0000256" key="5">
    <source>
        <dbReference type="SAM" id="Phobius"/>
    </source>
</evidence>
<keyword evidence="7" id="KW-1185">Reference proteome</keyword>
<evidence type="ECO:0000313" key="7">
    <source>
        <dbReference type="Proteomes" id="UP000025227"/>
    </source>
</evidence>
<evidence type="ECO:0000256" key="3">
    <source>
        <dbReference type="ARBA" id="ARBA00022989"/>
    </source>
</evidence>
<protein>
    <submittedName>
        <fullName evidence="8">G_PROTEIN_RECEP_F1_2 domain-containing protein</fullName>
    </submittedName>
</protein>
<evidence type="ECO:0000259" key="6">
    <source>
        <dbReference type="PROSITE" id="PS50262"/>
    </source>
</evidence>
<name>A0A7I4Y3M0_HAECO</name>
<dbReference type="GO" id="GO:0016020">
    <property type="term" value="C:membrane"/>
    <property type="evidence" value="ECO:0007669"/>
    <property type="project" value="UniProtKB-SubCell"/>
</dbReference>
<dbReference type="WBParaSite" id="HCON_00040885-00001">
    <property type="protein sequence ID" value="HCON_00040885-00001"/>
    <property type="gene ID" value="HCON_00040885"/>
</dbReference>
<feature type="transmembrane region" description="Helical" evidence="5">
    <location>
        <begin position="187"/>
        <end position="208"/>
    </location>
</feature>
<feature type="transmembrane region" description="Helical" evidence="5">
    <location>
        <begin position="20"/>
        <end position="45"/>
    </location>
</feature>
<feature type="transmembrane region" description="Helical" evidence="5">
    <location>
        <begin position="269"/>
        <end position="292"/>
    </location>
</feature>
<reference evidence="8" key="1">
    <citation type="submission" date="2020-12" db="UniProtKB">
        <authorList>
            <consortium name="WormBaseParasite"/>
        </authorList>
    </citation>
    <scope>IDENTIFICATION</scope>
    <source>
        <strain evidence="8">MHco3</strain>
    </source>
</reference>
<dbReference type="PANTHER" id="PTHR23017">
    <property type="entry name" value="SERPENTINE RECEPTOR, CLASS X"/>
    <property type="match status" value="1"/>
</dbReference>
<dbReference type="PROSITE" id="PS50262">
    <property type="entry name" value="G_PROTEIN_RECEP_F1_2"/>
    <property type="match status" value="1"/>
</dbReference>
<proteinExistence type="predicted"/>
<evidence type="ECO:0000256" key="2">
    <source>
        <dbReference type="ARBA" id="ARBA00022692"/>
    </source>
</evidence>
<evidence type="ECO:0000313" key="8">
    <source>
        <dbReference type="WBParaSite" id="HCON_00040885-00001"/>
    </source>
</evidence>
<dbReference type="Gene3D" id="1.20.1070.10">
    <property type="entry name" value="Rhodopsin 7-helix transmembrane proteins"/>
    <property type="match status" value="1"/>
</dbReference>
<keyword evidence="2 5" id="KW-0812">Transmembrane</keyword>